<evidence type="ECO:0000313" key="4">
    <source>
        <dbReference type="EMBL" id="KAE9112657.1"/>
    </source>
</evidence>
<evidence type="ECO:0000313" key="6">
    <source>
        <dbReference type="EMBL" id="KAE9194762.1"/>
    </source>
</evidence>
<dbReference type="Proteomes" id="UP000440367">
    <property type="component" value="Unassembled WGS sequence"/>
</dbReference>
<dbReference type="OrthoDB" id="110534at2759"/>
<dbReference type="Proteomes" id="UP000460718">
    <property type="component" value="Unassembled WGS sequence"/>
</dbReference>
<evidence type="ECO:0000313" key="12">
    <source>
        <dbReference type="Proteomes" id="UP000440367"/>
    </source>
</evidence>
<organism evidence="2 15">
    <name type="scientific">Phytophthora fragariae</name>
    <dbReference type="NCBI Taxonomy" id="53985"/>
    <lineage>
        <taxon>Eukaryota</taxon>
        <taxon>Sar</taxon>
        <taxon>Stramenopiles</taxon>
        <taxon>Oomycota</taxon>
        <taxon>Peronosporomycetes</taxon>
        <taxon>Peronosporales</taxon>
        <taxon>Peronosporaceae</taxon>
        <taxon>Phytophthora</taxon>
    </lineage>
</organism>
<dbReference type="Proteomes" id="UP000476176">
    <property type="component" value="Unassembled WGS sequence"/>
</dbReference>
<sequence length="42" mass="4927">MIVRWNRMLRANTSFVEWLAAREEGVGNYSLRDLRARVCTNA</sequence>
<dbReference type="Proteomes" id="UP000437068">
    <property type="component" value="Unassembled WGS sequence"/>
</dbReference>
<evidence type="ECO:0000313" key="10">
    <source>
        <dbReference type="Proteomes" id="UP000433483"/>
    </source>
</evidence>
<dbReference type="EMBL" id="QXGE01002834">
    <property type="protein sequence ID" value="KAE9278839.1"/>
    <property type="molecule type" value="Genomic_DNA"/>
</dbReference>
<evidence type="ECO:0000313" key="11">
    <source>
        <dbReference type="Proteomes" id="UP000437068"/>
    </source>
</evidence>
<evidence type="ECO:0000313" key="1">
    <source>
        <dbReference type="EMBL" id="KAE8937398.1"/>
    </source>
</evidence>
<dbReference type="EMBL" id="QXGC01001990">
    <property type="protein sequence ID" value="KAE9192555.1"/>
    <property type="molecule type" value="Genomic_DNA"/>
</dbReference>
<dbReference type="EMBL" id="QXGB01001217">
    <property type="protein sequence ID" value="KAE9194762.1"/>
    <property type="molecule type" value="Genomic_DNA"/>
</dbReference>
<evidence type="ECO:0000313" key="16">
    <source>
        <dbReference type="Proteomes" id="UP000476176"/>
    </source>
</evidence>
<evidence type="ECO:0000313" key="8">
    <source>
        <dbReference type="EMBL" id="KAE9278839.1"/>
    </source>
</evidence>
<gene>
    <name evidence="8" type="ORF">PF001_g24985</name>
    <name evidence="7" type="ORF">PF002_g13375</name>
    <name evidence="5" type="ORF">PF004_g21270</name>
    <name evidence="6" type="ORF">PF005_g17559</name>
    <name evidence="4" type="ORF">PF006_g19926</name>
    <name evidence="3" type="ORF">PF007_g14949</name>
    <name evidence="1" type="ORF">PF009_g12697</name>
    <name evidence="2" type="ORF">PF011_g9597</name>
</gene>
<protein>
    <submittedName>
        <fullName evidence="2">Uncharacterized protein</fullName>
    </submittedName>
</protein>
<accession>A0A6A3KVR5</accession>
<dbReference type="AlphaFoldDB" id="A0A6A3KVR5"/>
<dbReference type="EMBL" id="QXGA01001698">
    <property type="protein sequence ID" value="KAE9112657.1"/>
    <property type="molecule type" value="Genomic_DNA"/>
</dbReference>
<evidence type="ECO:0000313" key="15">
    <source>
        <dbReference type="Proteomes" id="UP000460718"/>
    </source>
</evidence>
<reference evidence="15 16" key="1">
    <citation type="submission" date="2018-09" db="EMBL/GenBank/DDBJ databases">
        <title>Genomic investigation of the strawberry pathogen Phytophthora fragariae indicates pathogenicity is determined by transcriptional variation in three key races.</title>
        <authorList>
            <person name="Adams T.M."/>
            <person name="Armitage A.D."/>
            <person name="Sobczyk M.K."/>
            <person name="Bates H.J."/>
            <person name="Dunwell J.M."/>
            <person name="Nellist C.F."/>
            <person name="Harrison R.J."/>
        </authorList>
    </citation>
    <scope>NUCLEOTIDE SEQUENCE [LARGE SCALE GENOMIC DNA]</scope>
    <source>
        <strain evidence="8 11">A4</strain>
        <strain evidence="7 12">BC-1</strain>
        <strain evidence="5 16">BC-23</strain>
        <strain evidence="6 10">NOV-27</strain>
        <strain evidence="4 13">NOV-5</strain>
        <strain evidence="3 14">NOV-71</strain>
        <strain evidence="1 9">NOV-9</strain>
        <strain evidence="2 15">SCRP245</strain>
    </source>
</reference>
<dbReference type="Proteomes" id="UP000429523">
    <property type="component" value="Unassembled WGS sequence"/>
</dbReference>
<dbReference type="EMBL" id="QXFW01000482">
    <property type="protein sequence ID" value="KAE9010919.1"/>
    <property type="molecule type" value="Genomic_DNA"/>
</dbReference>
<evidence type="ECO:0000313" key="3">
    <source>
        <dbReference type="EMBL" id="KAE9101905.1"/>
    </source>
</evidence>
<comment type="caution">
    <text evidence="2">The sequence shown here is derived from an EMBL/GenBank/DDBJ whole genome shotgun (WGS) entry which is preliminary data.</text>
</comment>
<evidence type="ECO:0000313" key="5">
    <source>
        <dbReference type="EMBL" id="KAE9192555.1"/>
    </source>
</evidence>
<evidence type="ECO:0000313" key="2">
    <source>
        <dbReference type="EMBL" id="KAE9010919.1"/>
    </source>
</evidence>
<dbReference type="EMBL" id="QXFZ01000895">
    <property type="protein sequence ID" value="KAE9101905.1"/>
    <property type="molecule type" value="Genomic_DNA"/>
</dbReference>
<name>A0A6A3KVR5_9STRA</name>
<dbReference type="Proteomes" id="UP000441208">
    <property type="component" value="Unassembled WGS sequence"/>
</dbReference>
<dbReference type="Proteomes" id="UP000433483">
    <property type="component" value="Unassembled WGS sequence"/>
</dbReference>
<evidence type="ECO:0000313" key="13">
    <source>
        <dbReference type="Proteomes" id="UP000440732"/>
    </source>
</evidence>
<dbReference type="EMBL" id="QXGF01000641">
    <property type="protein sequence ID" value="KAE8937398.1"/>
    <property type="molecule type" value="Genomic_DNA"/>
</dbReference>
<dbReference type="Proteomes" id="UP000440732">
    <property type="component" value="Unassembled WGS sequence"/>
</dbReference>
<dbReference type="EMBL" id="QXGD01000674">
    <property type="protein sequence ID" value="KAE9229171.1"/>
    <property type="molecule type" value="Genomic_DNA"/>
</dbReference>
<proteinExistence type="predicted"/>
<evidence type="ECO:0000313" key="14">
    <source>
        <dbReference type="Proteomes" id="UP000441208"/>
    </source>
</evidence>
<evidence type="ECO:0000313" key="7">
    <source>
        <dbReference type="EMBL" id="KAE9229171.1"/>
    </source>
</evidence>
<keyword evidence="10" id="KW-1185">Reference proteome</keyword>
<evidence type="ECO:0000313" key="9">
    <source>
        <dbReference type="Proteomes" id="UP000429523"/>
    </source>
</evidence>